<proteinExistence type="inferred from homology"/>
<accession>A0A0C6EYN8</accession>
<dbReference type="Gene3D" id="3.40.30.10">
    <property type="entry name" value="Glutaredoxin"/>
    <property type="match status" value="1"/>
</dbReference>
<dbReference type="PANTHER" id="PTHR45663:SF11">
    <property type="entry name" value="GEO12009P1"/>
    <property type="match status" value="1"/>
</dbReference>
<evidence type="ECO:0000256" key="1">
    <source>
        <dbReference type="ARBA" id="ARBA00008987"/>
    </source>
</evidence>
<reference evidence="8 9" key="1">
    <citation type="journal article" date="2015" name="Genome Announc.">
        <title>Complete Genome Sequence of Methylobacterium aquaticum Strain 22A, Isolated from Racomitrium japonicum Moss.</title>
        <authorList>
            <person name="Tani A."/>
            <person name="Ogura Y."/>
            <person name="Hayashi T."/>
            <person name="Kimbara K."/>
        </authorList>
    </citation>
    <scope>NUCLEOTIDE SEQUENCE [LARGE SCALE GENOMIC DNA]</scope>
    <source>
        <strain evidence="8 9">MA-22A</strain>
    </source>
</reference>
<dbReference type="KEGG" id="maqu:Maq22A_c10305"/>
<dbReference type="InterPro" id="IPR005746">
    <property type="entry name" value="Thioredoxin"/>
</dbReference>
<dbReference type="Gene3D" id="1.25.40.10">
    <property type="entry name" value="Tetratricopeptide repeat domain"/>
    <property type="match status" value="2"/>
</dbReference>
<name>A0A0C6EYN8_9HYPH</name>
<dbReference type="Pfam" id="PF14559">
    <property type="entry name" value="TPR_19"/>
    <property type="match status" value="1"/>
</dbReference>
<evidence type="ECO:0000259" key="7">
    <source>
        <dbReference type="PROSITE" id="PS51352"/>
    </source>
</evidence>
<protein>
    <recommendedName>
        <fullName evidence="6">Thioredoxin</fullName>
    </recommendedName>
</protein>
<dbReference type="PRINTS" id="PR00421">
    <property type="entry name" value="THIOREDOXIN"/>
</dbReference>
<dbReference type="AlphaFoldDB" id="A0A0C6EYN8"/>
<keyword evidence="3" id="KW-0249">Electron transport</keyword>
<sequence length="302" mass="32355">MLTDTPAAGQTPAGALIKDTTTATFRQDVMQESLQQPVLVDFWAPWCGPCKQLTPIIEKAVKDAGGKVKLVKMNIDEHPQIAGQLGIQSIPAVIAFQRGQPVDGFMGALPEGQIKAFIERLVGPLGPTAVEDLMAEAQAAAEAGDTEAAAEIYAAVLGQEPGHAGAIAALARLILDRDDVEGARQFLDSAPPEAAKDPAIAAVRAAIELAEQAASLGDLAGFQRRIEADPADYQARFDLALGLNAKGQQQEAVDQLIEIVRRDRTWNEDGARKQLLQLFEAWGPMDPMTIRGRRKLSTLMFS</sequence>
<dbReference type="FunFam" id="3.40.30.10:FF:000001">
    <property type="entry name" value="Thioredoxin"/>
    <property type="match status" value="1"/>
</dbReference>
<dbReference type="SUPFAM" id="SSF48452">
    <property type="entry name" value="TPR-like"/>
    <property type="match status" value="1"/>
</dbReference>
<evidence type="ECO:0000313" key="9">
    <source>
        <dbReference type="Proteomes" id="UP000061432"/>
    </source>
</evidence>
<dbReference type="GO" id="GO:0015035">
    <property type="term" value="F:protein-disulfide reductase activity"/>
    <property type="evidence" value="ECO:0007669"/>
    <property type="project" value="UniProtKB-UniRule"/>
</dbReference>
<dbReference type="PROSITE" id="PS51352">
    <property type="entry name" value="THIOREDOXIN_2"/>
    <property type="match status" value="1"/>
</dbReference>
<organism evidence="8 9">
    <name type="scientific">Methylobacterium aquaticum</name>
    <dbReference type="NCBI Taxonomy" id="270351"/>
    <lineage>
        <taxon>Bacteria</taxon>
        <taxon>Pseudomonadati</taxon>
        <taxon>Pseudomonadota</taxon>
        <taxon>Alphaproteobacteria</taxon>
        <taxon>Hyphomicrobiales</taxon>
        <taxon>Methylobacteriaceae</taxon>
        <taxon>Methylobacterium</taxon>
    </lineage>
</organism>
<gene>
    <name evidence="8" type="ORF">Maq22A_c10305</name>
</gene>
<dbReference type="InterPro" id="IPR011990">
    <property type="entry name" value="TPR-like_helical_dom_sf"/>
</dbReference>
<evidence type="ECO:0000256" key="3">
    <source>
        <dbReference type="ARBA" id="ARBA00022982"/>
    </source>
</evidence>
<dbReference type="InterPro" id="IPR017937">
    <property type="entry name" value="Thioredoxin_CS"/>
</dbReference>
<evidence type="ECO:0000256" key="5">
    <source>
        <dbReference type="ARBA" id="ARBA00023284"/>
    </source>
</evidence>
<dbReference type="InterPro" id="IPR036249">
    <property type="entry name" value="Thioredoxin-like_sf"/>
</dbReference>
<dbReference type="OrthoDB" id="9790390at2"/>
<dbReference type="Proteomes" id="UP000061432">
    <property type="component" value="Chromosome"/>
</dbReference>
<reference evidence="9" key="2">
    <citation type="submission" date="2015-01" db="EMBL/GenBank/DDBJ databases">
        <title>Complete genome sequence of Methylobacterium aquaticum strain 22A.</title>
        <authorList>
            <person name="Tani A."/>
            <person name="Ogura Y."/>
            <person name="Hayashi T."/>
        </authorList>
    </citation>
    <scope>NUCLEOTIDE SEQUENCE [LARGE SCALE GENOMIC DNA]</scope>
    <source>
        <strain evidence="9">MA-22A</strain>
    </source>
</reference>
<evidence type="ECO:0000313" key="8">
    <source>
        <dbReference type="EMBL" id="BAQ45341.1"/>
    </source>
</evidence>
<evidence type="ECO:0000256" key="6">
    <source>
        <dbReference type="NCBIfam" id="TIGR01068"/>
    </source>
</evidence>
<dbReference type="SUPFAM" id="SSF52833">
    <property type="entry name" value="Thioredoxin-like"/>
    <property type="match status" value="1"/>
</dbReference>
<comment type="similarity">
    <text evidence="1">Belongs to the thioredoxin family.</text>
</comment>
<keyword evidence="5" id="KW-0676">Redox-active center</keyword>
<dbReference type="EMBL" id="AP014704">
    <property type="protein sequence ID" value="BAQ45341.1"/>
    <property type="molecule type" value="Genomic_DNA"/>
</dbReference>
<dbReference type="PROSITE" id="PS00194">
    <property type="entry name" value="THIOREDOXIN_1"/>
    <property type="match status" value="1"/>
</dbReference>
<evidence type="ECO:0000256" key="2">
    <source>
        <dbReference type="ARBA" id="ARBA00022448"/>
    </source>
</evidence>
<evidence type="ECO:0000256" key="4">
    <source>
        <dbReference type="ARBA" id="ARBA00023157"/>
    </source>
</evidence>
<dbReference type="GO" id="GO:0006950">
    <property type="term" value="P:response to stress"/>
    <property type="evidence" value="ECO:0007669"/>
    <property type="project" value="UniProtKB-ARBA"/>
</dbReference>
<keyword evidence="2" id="KW-0813">Transport</keyword>
<dbReference type="RefSeq" id="WP_060846689.1">
    <property type="nucleotide sequence ID" value="NZ_AP014704.1"/>
</dbReference>
<dbReference type="CDD" id="cd02947">
    <property type="entry name" value="TRX_family"/>
    <property type="match status" value="1"/>
</dbReference>
<dbReference type="Pfam" id="PF00085">
    <property type="entry name" value="Thioredoxin"/>
    <property type="match status" value="1"/>
</dbReference>
<dbReference type="GO" id="GO:0005829">
    <property type="term" value="C:cytosol"/>
    <property type="evidence" value="ECO:0007669"/>
    <property type="project" value="TreeGrafter"/>
</dbReference>
<dbReference type="NCBIfam" id="TIGR01068">
    <property type="entry name" value="thioredoxin"/>
    <property type="match status" value="1"/>
</dbReference>
<feature type="domain" description="Thioredoxin" evidence="7">
    <location>
        <begin position="5"/>
        <end position="139"/>
    </location>
</feature>
<dbReference type="Pfam" id="PF14561">
    <property type="entry name" value="TPR_20"/>
    <property type="match status" value="1"/>
</dbReference>
<dbReference type="PANTHER" id="PTHR45663">
    <property type="entry name" value="GEO12009P1"/>
    <property type="match status" value="1"/>
</dbReference>
<dbReference type="GO" id="GO:0045454">
    <property type="term" value="P:cell redox homeostasis"/>
    <property type="evidence" value="ECO:0007669"/>
    <property type="project" value="TreeGrafter"/>
</dbReference>
<keyword evidence="4" id="KW-1015">Disulfide bond</keyword>
<dbReference type="InterPro" id="IPR013766">
    <property type="entry name" value="Thioredoxin_domain"/>
</dbReference>
<dbReference type="PATRIC" id="fig|270351.10.peg.1985"/>
<dbReference type="STRING" id="270351.Maq22A_c10305"/>